<dbReference type="InterPro" id="IPR035906">
    <property type="entry name" value="MetI-like_sf"/>
</dbReference>
<keyword evidence="2" id="KW-0813">Transport</keyword>
<dbReference type="GO" id="GO:0005886">
    <property type="term" value="C:plasma membrane"/>
    <property type="evidence" value="ECO:0007669"/>
    <property type="project" value="UniProtKB-SubCell"/>
</dbReference>
<feature type="transmembrane region" description="Helical" evidence="7">
    <location>
        <begin position="216"/>
        <end position="234"/>
    </location>
</feature>
<dbReference type="AlphaFoldDB" id="W7KZB6"/>
<feature type="transmembrane region" description="Helical" evidence="7">
    <location>
        <begin position="6"/>
        <end position="24"/>
    </location>
</feature>
<evidence type="ECO:0000256" key="4">
    <source>
        <dbReference type="ARBA" id="ARBA00022692"/>
    </source>
</evidence>
<dbReference type="Gene3D" id="1.10.3720.10">
    <property type="entry name" value="MetI-like"/>
    <property type="match status" value="1"/>
</dbReference>
<dbReference type="eggNOG" id="COG0601">
    <property type="taxonomic scope" value="Bacteria"/>
</dbReference>
<dbReference type="PANTHER" id="PTHR30465:SF0">
    <property type="entry name" value="OLIGOPEPTIDE TRANSPORT SYSTEM PERMEASE PROTEIN APPB"/>
    <property type="match status" value="1"/>
</dbReference>
<comment type="subcellular location">
    <subcellularLocation>
        <location evidence="1">Cell membrane</location>
        <topology evidence="1">Multi-pass membrane protein</topology>
    </subcellularLocation>
</comment>
<gene>
    <name evidence="9" type="ORF">PBF_23243</name>
</gene>
<proteinExistence type="predicted"/>
<dbReference type="PROSITE" id="PS50928">
    <property type="entry name" value="ABC_TM1"/>
    <property type="match status" value="1"/>
</dbReference>
<dbReference type="GO" id="GO:0055085">
    <property type="term" value="P:transmembrane transport"/>
    <property type="evidence" value="ECO:0007669"/>
    <property type="project" value="InterPro"/>
</dbReference>
<evidence type="ECO:0000256" key="1">
    <source>
        <dbReference type="ARBA" id="ARBA00004651"/>
    </source>
</evidence>
<feature type="transmembrane region" description="Helical" evidence="7">
    <location>
        <begin position="111"/>
        <end position="133"/>
    </location>
</feature>
<feature type="transmembrane region" description="Helical" evidence="7">
    <location>
        <begin position="153"/>
        <end position="170"/>
    </location>
</feature>
<protein>
    <submittedName>
        <fullName evidence="9">ABC transporter permease</fullName>
    </submittedName>
</protein>
<dbReference type="OrthoDB" id="2958608at2"/>
<dbReference type="RefSeq" id="WP_035333148.1">
    <property type="nucleotide sequence ID" value="NZ_APVL01000034.1"/>
</dbReference>
<feature type="domain" description="ABC transmembrane type-1" evidence="8">
    <location>
        <begin position="74"/>
        <end position="275"/>
    </location>
</feature>
<dbReference type="SUPFAM" id="SSF161098">
    <property type="entry name" value="MetI-like"/>
    <property type="match status" value="1"/>
</dbReference>
<evidence type="ECO:0000259" key="8">
    <source>
        <dbReference type="PROSITE" id="PS50928"/>
    </source>
</evidence>
<sequence length="288" mass="32850">MTSLIRISINIIVLLILAAIPLGLSNMDGRVNFDISIMFANISSFLQGLFSGDSWYYHQGDRVRFIISDLFSFFISSYLYMIVASFIVVILSIILGIFFWKKSSKRLDASLGILGVIPDFLLVLLLQLSVVYINKNFGISTFKVASSSVSDPAIFLPLFTLVLVPLFYLVKSLSDVTFDVSTENYVLTAKSKGLSKLYIYVYYVSLNVFPYLKADLFKVTSILIGNLFIVEYLYNTRGLTSILFQYQVHFGYQYNLVVMCLLSFFILYLACYFTIWLFIVTVERCISR</sequence>
<keyword evidence="3" id="KW-1003">Cell membrane</keyword>
<evidence type="ECO:0000256" key="2">
    <source>
        <dbReference type="ARBA" id="ARBA00022448"/>
    </source>
</evidence>
<name>W7KZB6_CYTFI</name>
<organism evidence="9 10">
    <name type="scientific">Cytobacillus firmus DS1</name>
    <dbReference type="NCBI Taxonomy" id="1307436"/>
    <lineage>
        <taxon>Bacteria</taxon>
        <taxon>Bacillati</taxon>
        <taxon>Bacillota</taxon>
        <taxon>Bacilli</taxon>
        <taxon>Bacillales</taxon>
        <taxon>Bacillaceae</taxon>
        <taxon>Cytobacillus</taxon>
    </lineage>
</organism>
<reference evidence="10" key="1">
    <citation type="submission" date="2013-03" db="EMBL/GenBank/DDBJ databases">
        <title>Draft genome sequence of Bacillus firmus DS1.</title>
        <authorList>
            <person name="Peng D."/>
            <person name="Zhu L."/>
            <person name="Sun M."/>
        </authorList>
    </citation>
    <scope>NUCLEOTIDE SEQUENCE [LARGE SCALE GENOMIC DNA]</scope>
    <source>
        <strain evidence="10">DS1</strain>
    </source>
</reference>
<comment type="caution">
    <text evidence="9">The sequence shown here is derived from an EMBL/GenBank/DDBJ whole genome shotgun (WGS) entry which is preliminary data.</text>
</comment>
<feature type="transmembrane region" description="Helical" evidence="7">
    <location>
        <begin position="254"/>
        <end position="279"/>
    </location>
</feature>
<feature type="transmembrane region" description="Helical" evidence="7">
    <location>
        <begin position="70"/>
        <end position="99"/>
    </location>
</feature>
<evidence type="ECO:0000313" key="9">
    <source>
        <dbReference type="EMBL" id="EWG08616.1"/>
    </source>
</evidence>
<dbReference type="PATRIC" id="fig|1307436.3.peg.4954"/>
<evidence type="ECO:0000256" key="3">
    <source>
        <dbReference type="ARBA" id="ARBA00022475"/>
    </source>
</evidence>
<keyword evidence="6 7" id="KW-0472">Membrane</keyword>
<dbReference type="Proteomes" id="UP000019270">
    <property type="component" value="Unassembled WGS sequence"/>
</dbReference>
<evidence type="ECO:0000256" key="7">
    <source>
        <dbReference type="SAM" id="Phobius"/>
    </source>
</evidence>
<evidence type="ECO:0000256" key="5">
    <source>
        <dbReference type="ARBA" id="ARBA00022989"/>
    </source>
</evidence>
<dbReference type="InterPro" id="IPR000515">
    <property type="entry name" value="MetI-like"/>
</dbReference>
<evidence type="ECO:0000313" key="10">
    <source>
        <dbReference type="Proteomes" id="UP000019270"/>
    </source>
</evidence>
<keyword evidence="4 7" id="KW-0812">Transmembrane</keyword>
<keyword evidence="5 7" id="KW-1133">Transmembrane helix</keyword>
<reference evidence="9 10" key="2">
    <citation type="journal article" date="2016" name="Sci. Rep.">
        <title>A novel serine protease, Sep1, from Bacillus firmus DS-1 has nematicidal activity and degrades multiple intestinal-associated nematode proteins.</title>
        <authorList>
            <person name="Geng C."/>
            <person name="Nie X."/>
            <person name="Tang Z."/>
            <person name="Zhang Y."/>
            <person name="Lin J."/>
            <person name="Sun M."/>
            <person name="Peng D."/>
        </authorList>
    </citation>
    <scope>NUCLEOTIDE SEQUENCE [LARGE SCALE GENOMIC DNA]</scope>
    <source>
        <strain evidence="9 10">DS1</strain>
    </source>
</reference>
<dbReference type="PANTHER" id="PTHR30465">
    <property type="entry name" value="INNER MEMBRANE ABC TRANSPORTER"/>
    <property type="match status" value="1"/>
</dbReference>
<accession>W7KZB6</accession>
<evidence type="ECO:0000256" key="6">
    <source>
        <dbReference type="ARBA" id="ARBA00023136"/>
    </source>
</evidence>
<dbReference type="EMBL" id="APVL01000034">
    <property type="protein sequence ID" value="EWG08616.1"/>
    <property type="molecule type" value="Genomic_DNA"/>
</dbReference>